<evidence type="ECO:0000313" key="2">
    <source>
        <dbReference type="EMBL" id="OLF05338.1"/>
    </source>
</evidence>
<evidence type="ECO:0000313" key="3">
    <source>
        <dbReference type="Proteomes" id="UP000185696"/>
    </source>
</evidence>
<feature type="domain" description="QsdR TetR regulatory C-terminal" evidence="1">
    <location>
        <begin position="81"/>
        <end position="189"/>
    </location>
</feature>
<evidence type="ECO:0000259" key="1">
    <source>
        <dbReference type="Pfam" id="PF18598"/>
    </source>
</evidence>
<dbReference type="Gene3D" id="1.10.10.60">
    <property type="entry name" value="Homeodomain-like"/>
    <property type="match status" value="1"/>
</dbReference>
<dbReference type="Proteomes" id="UP000185696">
    <property type="component" value="Unassembled WGS sequence"/>
</dbReference>
<dbReference type="AlphaFoldDB" id="A0A7Z0WHA5"/>
<sequence length="197" mass="21497">MTPSAEQIVRAAARWIGRGARLDTRTFAGDLGISRSTLFRRVGNREDLMGEALWYMADRTMAGALRQWRAANGERVRDEAGELRCLVVMRRYRVDIAGNQGFRKLLNDEPTVGIRVLTDPAGRVQPRVMAAHVELLGLDVAAGGFTPAVSLESLCYAIVRLGEAFLYSDVLVGRAPDLDAASTLIAALVEAKEPTVL</sequence>
<organism evidence="2 3">
    <name type="scientific">Actinophytocola xinjiangensis</name>
    <dbReference type="NCBI Taxonomy" id="485602"/>
    <lineage>
        <taxon>Bacteria</taxon>
        <taxon>Bacillati</taxon>
        <taxon>Actinomycetota</taxon>
        <taxon>Actinomycetes</taxon>
        <taxon>Pseudonocardiales</taxon>
        <taxon>Pseudonocardiaceae</taxon>
    </lineage>
</organism>
<reference evidence="2 3" key="1">
    <citation type="submission" date="2016-12" db="EMBL/GenBank/DDBJ databases">
        <title>The draft genome sequence of Actinophytocola xinjiangensis.</title>
        <authorList>
            <person name="Wang W."/>
            <person name="Yuan L."/>
        </authorList>
    </citation>
    <scope>NUCLEOTIDE SEQUENCE [LARGE SCALE GENOMIC DNA]</scope>
    <source>
        <strain evidence="2 3">CGMCC 4.4663</strain>
    </source>
</reference>
<proteinExistence type="predicted"/>
<dbReference type="SUPFAM" id="SSF46689">
    <property type="entry name" value="Homeodomain-like"/>
    <property type="match status" value="1"/>
</dbReference>
<accession>A0A7Z0WHA5</accession>
<protein>
    <submittedName>
        <fullName evidence="2">Transcriptional regulator</fullName>
    </submittedName>
</protein>
<dbReference type="EMBL" id="MSIF01000030">
    <property type="protein sequence ID" value="OLF05338.1"/>
    <property type="molecule type" value="Genomic_DNA"/>
</dbReference>
<dbReference type="OrthoDB" id="158903at2"/>
<dbReference type="RefSeq" id="WP_075137651.1">
    <property type="nucleotide sequence ID" value="NZ_MSIF01000030.1"/>
</dbReference>
<name>A0A7Z0WHA5_9PSEU</name>
<comment type="caution">
    <text evidence="2">The sequence shown here is derived from an EMBL/GenBank/DDBJ whole genome shotgun (WGS) entry which is preliminary data.</text>
</comment>
<dbReference type="InterPro" id="IPR041485">
    <property type="entry name" value="TetR_C_36"/>
</dbReference>
<dbReference type="InterPro" id="IPR009057">
    <property type="entry name" value="Homeodomain-like_sf"/>
</dbReference>
<gene>
    <name evidence="2" type="ORF">BLA60_36535</name>
</gene>
<dbReference type="Pfam" id="PF18598">
    <property type="entry name" value="TetR_C_36"/>
    <property type="match status" value="1"/>
</dbReference>
<keyword evidence="3" id="KW-1185">Reference proteome</keyword>